<gene>
    <name evidence="4" type="ORF">KN815_48005</name>
</gene>
<dbReference type="SMART" id="SM00822">
    <property type="entry name" value="PKS_KR"/>
    <property type="match status" value="1"/>
</dbReference>
<dbReference type="Proteomes" id="UP000720508">
    <property type="component" value="Unassembled WGS sequence"/>
</dbReference>
<reference evidence="4 5" key="1">
    <citation type="submission" date="2021-06" db="EMBL/GenBank/DDBJ databases">
        <authorList>
            <person name="Pan X."/>
        </authorList>
    </citation>
    <scope>NUCLEOTIDE SEQUENCE [LARGE SCALE GENOMIC DNA]</scope>
    <source>
        <strain evidence="4 5">4503</strain>
    </source>
</reference>
<organism evidence="4 5">
    <name type="scientific">Streptomyces niphimycinicus</name>
    <dbReference type="NCBI Taxonomy" id="2842201"/>
    <lineage>
        <taxon>Bacteria</taxon>
        <taxon>Bacillati</taxon>
        <taxon>Actinomycetota</taxon>
        <taxon>Actinomycetes</taxon>
        <taxon>Kitasatosporales</taxon>
        <taxon>Streptomycetaceae</taxon>
        <taxon>Streptomyces</taxon>
    </lineage>
</organism>
<dbReference type="PANTHER" id="PTHR43775">
    <property type="entry name" value="FATTY ACID SYNTHASE"/>
    <property type="match status" value="1"/>
</dbReference>
<keyword evidence="1" id="KW-0808">Transferase</keyword>
<evidence type="ECO:0000256" key="1">
    <source>
        <dbReference type="ARBA" id="ARBA00022679"/>
    </source>
</evidence>
<dbReference type="InterPro" id="IPR055123">
    <property type="entry name" value="SpnB-like_Rossmann"/>
</dbReference>
<dbReference type="EMBL" id="JAHLEM010001113">
    <property type="protein sequence ID" value="MBU3871523.1"/>
    <property type="molecule type" value="Genomic_DNA"/>
</dbReference>
<dbReference type="Pfam" id="PF22953">
    <property type="entry name" value="SpnB_Rossmann"/>
    <property type="match status" value="1"/>
</dbReference>
<keyword evidence="2" id="KW-0511">Multifunctional enzyme</keyword>
<proteinExistence type="predicted"/>
<dbReference type="Pfam" id="PF08659">
    <property type="entry name" value="KR"/>
    <property type="match status" value="1"/>
</dbReference>
<dbReference type="CDD" id="cd08956">
    <property type="entry name" value="KR_3_FAS_SDR_x"/>
    <property type="match status" value="1"/>
</dbReference>
<evidence type="ECO:0000313" key="5">
    <source>
        <dbReference type="Proteomes" id="UP000720508"/>
    </source>
</evidence>
<feature type="non-terminal residue" evidence="4">
    <location>
        <position position="1"/>
    </location>
</feature>
<feature type="non-terminal residue" evidence="4">
    <location>
        <position position="346"/>
    </location>
</feature>
<dbReference type="InterPro" id="IPR013968">
    <property type="entry name" value="PKS_KR"/>
</dbReference>
<dbReference type="InterPro" id="IPR050091">
    <property type="entry name" value="PKS_NRPS_Biosynth_Enz"/>
</dbReference>
<name>A0ABS6CX32_9ACTN</name>
<sequence length="346" mass="35599">RGGTGESSSPADVVHRATAQVLSLLQRWLNDDRFADARLVLVTSGAVAAGADEAVADLAHAAVWGLVRSAESENPGRFVLVDVDGAAGSLRAVPDALGSGEPQVAVRGGVLRAPRLARAVVDAGQPLDVDAEGTVLVTGASGTLGGLLARHLVVERGVRRLLLVSRRGDQAPGAAELGTELAELGASVRWAACDVADRDALAATLADVPADHPLTAVVHTAGVLDDGVIGSLTPERVDHVMRPKVDAAWNLHELTRDLELSAFVLFSSAAGVFGNAGQGNYAAANAYLDALAQHRRAHGLAGTSLAWGLWADFSGMTGELDEADVSRMSRGGVVALSATEGLELFD</sequence>
<feature type="domain" description="Ketoreductase" evidence="3">
    <location>
        <begin position="133"/>
        <end position="313"/>
    </location>
</feature>
<dbReference type="PANTHER" id="PTHR43775:SF51">
    <property type="entry name" value="INACTIVE PHENOLPHTHIOCEROL SYNTHESIS POLYKETIDE SYNTHASE TYPE I PKS1-RELATED"/>
    <property type="match status" value="1"/>
</dbReference>
<dbReference type="InterPro" id="IPR057326">
    <property type="entry name" value="KR_dom"/>
</dbReference>
<accession>A0ABS6CX32</accession>
<evidence type="ECO:0000256" key="2">
    <source>
        <dbReference type="ARBA" id="ARBA00023268"/>
    </source>
</evidence>
<evidence type="ECO:0000259" key="3">
    <source>
        <dbReference type="SMART" id="SM00822"/>
    </source>
</evidence>
<evidence type="ECO:0000313" key="4">
    <source>
        <dbReference type="EMBL" id="MBU3871523.1"/>
    </source>
</evidence>
<comment type="caution">
    <text evidence="4">The sequence shown here is derived from an EMBL/GenBank/DDBJ whole genome shotgun (WGS) entry which is preliminary data.</text>
</comment>
<keyword evidence="5" id="KW-1185">Reference proteome</keyword>
<dbReference type="RefSeq" id="WP_216348055.1">
    <property type="nucleotide sequence ID" value="NZ_JAHLEM010001113.1"/>
</dbReference>
<protein>
    <submittedName>
        <fullName evidence="4">SDR family NAD(P)-dependent oxidoreductase</fullName>
    </submittedName>
</protein>